<keyword evidence="2" id="KW-0418">Kinase</keyword>
<dbReference type="SUPFAM" id="SSF53067">
    <property type="entry name" value="Actin-like ATPase domain"/>
    <property type="match status" value="1"/>
</dbReference>
<dbReference type="OrthoDB" id="49685at2"/>
<comment type="caution">
    <text evidence="2">The sequence shown here is derived from an EMBL/GenBank/DDBJ whole genome shotgun (WGS) entry which is preliminary data.</text>
</comment>
<evidence type="ECO:0000313" key="2">
    <source>
        <dbReference type="EMBL" id="PWJ86508.1"/>
    </source>
</evidence>
<dbReference type="InterPro" id="IPR043129">
    <property type="entry name" value="ATPase_NBD"/>
</dbReference>
<dbReference type="Gene3D" id="1.10.10.10">
    <property type="entry name" value="Winged helix-like DNA-binding domain superfamily/Winged helix DNA-binding domain"/>
    <property type="match status" value="1"/>
</dbReference>
<dbReference type="Gene3D" id="3.30.420.40">
    <property type="match status" value="2"/>
</dbReference>
<dbReference type="InterPro" id="IPR000600">
    <property type="entry name" value="ROK"/>
</dbReference>
<dbReference type="PANTHER" id="PTHR18964">
    <property type="entry name" value="ROK (REPRESSOR, ORF, KINASE) FAMILY"/>
    <property type="match status" value="1"/>
</dbReference>
<dbReference type="CDD" id="cd23763">
    <property type="entry name" value="ASKHA_ATPase_ROK"/>
    <property type="match status" value="1"/>
</dbReference>
<organism evidence="2 3">
    <name type="scientific">Pseudaminobacter salicylatoxidans</name>
    <dbReference type="NCBI Taxonomy" id="93369"/>
    <lineage>
        <taxon>Bacteria</taxon>
        <taxon>Pseudomonadati</taxon>
        <taxon>Pseudomonadota</taxon>
        <taxon>Alphaproteobacteria</taxon>
        <taxon>Hyphomicrobiales</taxon>
        <taxon>Phyllobacteriaceae</taxon>
        <taxon>Pseudaminobacter</taxon>
    </lineage>
</organism>
<dbReference type="Proteomes" id="UP000245396">
    <property type="component" value="Unassembled WGS sequence"/>
</dbReference>
<keyword evidence="2" id="KW-0808">Transferase</keyword>
<accession>A0A316CAI2</accession>
<evidence type="ECO:0000256" key="1">
    <source>
        <dbReference type="ARBA" id="ARBA00006479"/>
    </source>
</evidence>
<comment type="similarity">
    <text evidence="1">Belongs to the ROK (NagC/XylR) family.</text>
</comment>
<dbReference type="GO" id="GO:0016301">
    <property type="term" value="F:kinase activity"/>
    <property type="evidence" value="ECO:0007669"/>
    <property type="project" value="UniProtKB-KW"/>
</dbReference>
<sequence>MSEMRQIRAKSGTNLGGASAHNRRVIIDALRVNGALSRADLARATRLTPQTVSNIIEELSRDGLVTSREIVRRGRGQPATPYQLVAKGAFAIGLQIDRHVTRVVVVNLLGEALVKMEAKLPKDGPAQGVKAVLGLVGQARDALRRIDPQADERLVGLSIAMPGPFDIDTDYGDPWMMTAWQAFPLVETISAETGLEVVVQNDSAAAAVAEKMVGAAHGLDHAICIFLGYGLGAGLIVNGELYGGAYGNAGEIGMMLALAPRDAGIAPLEHVASIASLCKALDIDPADPDLSETVVHALDQADPRMLDWLARAAERLRWTVQLLESTFDPQTIILCSSAPRMLVEQLVARMHPLLPSVSERRERFPQARLQSGLGDRWAVALGAAAEPISRAFDPRFSAIMKSRL</sequence>
<dbReference type="RefSeq" id="WP_109611467.1">
    <property type="nucleotide sequence ID" value="NZ_QGGG01000001.1"/>
</dbReference>
<keyword evidence="3" id="KW-1185">Reference proteome</keyword>
<dbReference type="AlphaFoldDB" id="A0A316CAI2"/>
<dbReference type="Pfam" id="PF00480">
    <property type="entry name" value="ROK"/>
    <property type="match status" value="1"/>
</dbReference>
<dbReference type="STRING" id="1192868.GCA_000304395_02986"/>
<name>A0A316CAI2_PSESE</name>
<dbReference type="InterPro" id="IPR036390">
    <property type="entry name" value="WH_DNA-bd_sf"/>
</dbReference>
<reference evidence="2 3" key="1">
    <citation type="submission" date="2018-05" db="EMBL/GenBank/DDBJ databases">
        <title>Genomic Encyclopedia of Type Strains, Phase IV (KMG-IV): sequencing the most valuable type-strain genomes for metagenomic binning, comparative biology and taxonomic classification.</title>
        <authorList>
            <person name="Goeker M."/>
        </authorList>
    </citation>
    <scope>NUCLEOTIDE SEQUENCE [LARGE SCALE GENOMIC DNA]</scope>
    <source>
        <strain evidence="2 3">DSM 6986</strain>
    </source>
</reference>
<dbReference type="EMBL" id="QGGG01000001">
    <property type="protein sequence ID" value="PWJ86508.1"/>
    <property type="molecule type" value="Genomic_DNA"/>
</dbReference>
<protein>
    <submittedName>
        <fullName evidence="2">Putative NBD/HSP70 family sugar kinase</fullName>
    </submittedName>
</protein>
<dbReference type="Pfam" id="PF13412">
    <property type="entry name" value="HTH_24"/>
    <property type="match status" value="1"/>
</dbReference>
<dbReference type="InterPro" id="IPR036388">
    <property type="entry name" value="WH-like_DNA-bd_sf"/>
</dbReference>
<proteinExistence type="inferred from homology"/>
<evidence type="ECO:0000313" key="3">
    <source>
        <dbReference type="Proteomes" id="UP000245396"/>
    </source>
</evidence>
<dbReference type="PANTHER" id="PTHR18964:SF149">
    <property type="entry name" value="BIFUNCTIONAL UDP-N-ACETYLGLUCOSAMINE 2-EPIMERASE_N-ACETYLMANNOSAMINE KINASE"/>
    <property type="match status" value="1"/>
</dbReference>
<gene>
    <name evidence="2" type="ORF">C7441_101389</name>
</gene>
<dbReference type="SUPFAM" id="SSF46785">
    <property type="entry name" value="Winged helix' DNA-binding domain"/>
    <property type="match status" value="1"/>
</dbReference>